<accession>A0A0W0STR7</accession>
<dbReference type="AlphaFoldDB" id="A0A0W0STR7"/>
<evidence type="ECO:0000256" key="1">
    <source>
        <dbReference type="SAM" id="MobiDB-lite"/>
    </source>
</evidence>
<dbReference type="Proteomes" id="UP000054742">
    <property type="component" value="Unassembled WGS sequence"/>
</dbReference>
<gene>
    <name evidence="2" type="ORF">Lbru_0711</name>
</gene>
<feature type="region of interest" description="Disordered" evidence="1">
    <location>
        <begin position="1"/>
        <end position="44"/>
    </location>
</feature>
<comment type="caution">
    <text evidence="2">The sequence shown here is derived from an EMBL/GenBank/DDBJ whole genome shotgun (WGS) entry which is preliminary data.</text>
</comment>
<keyword evidence="3" id="KW-1185">Reference proteome</keyword>
<dbReference type="RefSeq" id="WP_131793504.1">
    <property type="nucleotide sequence ID" value="NZ_CAAAHU010000007.1"/>
</dbReference>
<reference evidence="2 3" key="1">
    <citation type="submission" date="2015-11" db="EMBL/GenBank/DDBJ databases">
        <title>Genomic analysis of 38 Legionella species identifies large and diverse effector repertoires.</title>
        <authorList>
            <person name="Burstein D."/>
            <person name="Amaro F."/>
            <person name="Zusman T."/>
            <person name="Lifshitz Z."/>
            <person name="Cohen O."/>
            <person name="Gilbert J.A."/>
            <person name="Pupko T."/>
            <person name="Shuman H.A."/>
            <person name="Segal G."/>
        </authorList>
    </citation>
    <scope>NUCLEOTIDE SEQUENCE [LARGE SCALE GENOMIC DNA]</scope>
    <source>
        <strain evidence="2 3">ATCC 43878</strain>
    </source>
</reference>
<evidence type="ECO:0000313" key="3">
    <source>
        <dbReference type="Proteomes" id="UP000054742"/>
    </source>
</evidence>
<name>A0A0W0STR7_9GAMM</name>
<sequence length="208" mass="23764">MPINLNAENKNVLFVSSHPPMPNMSSRSRGKPESSSPSRLVVSRTRHQANKLSLKSIVDDMESLLQNTISNLATTNQAIKDTTYVPFSLVDIPSSTRSGKEVDQWLQNKLSPDLSLKECKKSYIECLKKLANNLEAEERKGLALYILNSPDHFLKKERHFFRSQTHSNDTFSVHELVNTLMQVEQQNGKITIHDEEYKKDHVIPRHVK</sequence>
<proteinExistence type="predicted"/>
<evidence type="ECO:0000313" key="2">
    <source>
        <dbReference type="EMBL" id="KTC86770.1"/>
    </source>
</evidence>
<dbReference type="PATRIC" id="fig|29422.6.peg.744"/>
<dbReference type="OrthoDB" id="5654125at2"/>
<protein>
    <submittedName>
        <fullName evidence="2">Uncharacterized protein</fullName>
    </submittedName>
</protein>
<organism evidence="2 3">
    <name type="scientific">Legionella brunensis</name>
    <dbReference type="NCBI Taxonomy" id="29422"/>
    <lineage>
        <taxon>Bacteria</taxon>
        <taxon>Pseudomonadati</taxon>
        <taxon>Pseudomonadota</taxon>
        <taxon>Gammaproteobacteria</taxon>
        <taxon>Legionellales</taxon>
        <taxon>Legionellaceae</taxon>
        <taxon>Legionella</taxon>
    </lineage>
</organism>
<dbReference type="EMBL" id="LNXV01000004">
    <property type="protein sequence ID" value="KTC86770.1"/>
    <property type="molecule type" value="Genomic_DNA"/>
</dbReference>